<protein>
    <submittedName>
        <fullName evidence="1">Uncharacterized protein</fullName>
    </submittedName>
</protein>
<organism evidence="1 2">
    <name type="scientific">Araneus ventricosus</name>
    <name type="common">Orbweaver spider</name>
    <name type="synonym">Epeira ventricosa</name>
    <dbReference type="NCBI Taxonomy" id="182803"/>
    <lineage>
        <taxon>Eukaryota</taxon>
        <taxon>Metazoa</taxon>
        <taxon>Ecdysozoa</taxon>
        <taxon>Arthropoda</taxon>
        <taxon>Chelicerata</taxon>
        <taxon>Arachnida</taxon>
        <taxon>Araneae</taxon>
        <taxon>Araneomorphae</taxon>
        <taxon>Entelegynae</taxon>
        <taxon>Araneoidea</taxon>
        <taxon>Araneidae</taxon>
        <taxon>Araneus</taxon>
    </lineage>
</organism>
<accession>A0A4Y2EW61</accession>
<comment type="caution">
    <text evidence="1">The sequence shown here is derived from an EMBL/GenBank/DDBJ whole genome shotgun (WGS) entry which is preliminary data.</text>
</comment>
<keyword evidence="2" id="KW-1185">Reference proteome</keyword>
<evidence type="ECO:0000313" key="2">
    <source>
        <dbReference type="Proteomes" id="UP000499080"/>
    </source>
</evidence>
<dbReference type="Proteomes" id="UP000499080">
    <property type="component" value="Unassembled WGS sequence"/>
</dbReference>
<gene>
    <name evidence="1" type="ORF">AVEN_181377_1</name>
</gene>
<sequence>FTFFFLPSRVGEGALNEKLLPLFASSFSWTATYPHVLAVRGDPLDGIISVPGVSIGRYSSHLAGLLKGIKRRGHSLGLALRVVTVPGGDSERIGSGEHQGKRRGWEYPEPVAAFPCWSPWWAVPSGLNPNKCRMGKKSGPFSGQQIASNSSSNFPTFFLIKRVSTSDESFHSVSPFLVEKAITGSIGDVKSTKNFDPATCWSKFSLENNLNKY</sequence>
<proteinExistence type="predicted"/>
<reference evidence="1 2" key="1">
    <citation type="journal article" date="2019" name="Sci. Rep.">
        <title>Orb-weaving spider Araneus ventricosus genome elucidates the spidroin gene catalogue.</title>
        <authorList>
            <person name="Kono N."/>
            <person name="Nakamura H."/>
            <person name="Ohtoshi R."/>
            <person name="Moran D.A.P."/>
            <person name="Shinohara A."/>
            <person name="Yoshida Y."/>
            <person name="Fujiwara M."/>
            <person name="Mori M."/>
            <person name="Tomita M."/>
            <person name="Arakawa K."/>
        </authorList>
    </citation>
    <scope>NUCLEOTIDE SEQUENCE [LARGE SCALE GENOMIC DNA]</scope>
</reference>
<dbReference type="AlphaFoldDB" id="A0A4Y2EW61"/>
<name>A0A4Y2EW61_ARAVE</name>
<evidence type="ECO:0000313" key="1">
    <source>
        <dbReference type="EMBL" id="GBM33470.1"/>
    </source>
</evidence>
<dbReference type="EMBL" id="BGPR01248251">
    <property type="protein sequence ID" value="GBM33470.1"/>
    <property type="molecule type" value="Genomic_DNA"/>
</dbReference>
<feature type="non-terminal residue" evidence="1">
    <location>
        <position position="1"/>
    </location>
</feature>